<evidence type="ECO:0000313" key="2">
    <source>
        <dbReference type="Proteomes" id="UP000507470"/>
    </source>
</evidence>
<dbReference type="EMBL" id="CACVKT020004681">
    <property type="protein sequence ID" value="CAC5391239.1"/>
    <property type="molecule type" value="Genomic_DNA"/>
</dbReference>
<reference evidence="1 2" key="1">
    <citation type="submission" date="2020-06" db="EMBL/GenBank/DDBJ databases">
        <authorList>
            <person name="Li R."/>
            <person name="Bekaert M."/>
        </authorList>
    </citation>
    <scope>NUCLEOTIDE SEQUENCE [LARGE SCALE GENOMIC DNA]</scope>
    <source>
        <strain evidence="2">wild</strain>
    </source>
</reference>
<name>A0A6J8C877_MYTCO</name>
<keyword evidence="2" id="KW-1185">Reference proteome</keyword>
<protein>
    <recommendedName>
        <fullName evidence="3">Mab-21-like HhH/H2TH-like domain-containing protein</fullName>
    </recommendedName>
</protein>
<dbReference type="Proteomes" id="UP000507470">
    <property type="component" value="Unassembled WGS sequence"/>
</dbReference>
<dbReference type="AlphaFoldDB" id="A0A6J8C877"/>
<evidence type="ECO:0008006" key="3">
    <source>
        <dbReference type="Google" id="ProtNLM"/>
    </source>
</evidence>
<gene>
    <name evidence="1" type="ORF">MCOR_26257</name>
</gene>
<organism evidence="1 2">
    <name type="scientific">Mytilus coruscus</name>
    <name type="common">Sea mussel</name>
    <dbReference type="NCBI Taxonomy" id="42192"/>
    <lineage>
        <taxon>Eukaryota</taxon>
        <taxon>Metazoa</taxon>
        <taxon>Spiralia</taxon>
        <taxon>Lophotrochozoa</taxon>
        <taxon>Mollusca</taxon>
        <taxon>Bivalvia</taxon>
        <taxon>Autobranchia</taxon>
        <taxon>Pteriomorphia</taxon>
        <taxon>Mytilida</taxon>
        <taxon>Mytiloidea</taxon>
        <taxon>Mytilidae</taxon>
        <taxon>Mytilinae</taxon>
        <taxon>Mytilus</taxon>
    </lineage>
</organism>
<sequence>MMNTVRDNLSSDNIAAAITSGSFGEGLEMQGSDLDIMQIFKFHEVYEGTNIPFKPGISCFTMETDDTQLGYTRLRLLHNNHWDLPNICEKRGNDLYLSGSSCKQMASSNFLSVVHGPCISDKKGHYDLAVSLHNFYKLFIGRPKEPFCVRVNWIENLLCSIINPADCTTCEFSLQKRLWNVLSFKSSKITYLYWYYVSKLSSNCVQMPFFNETFNYGNKSTYMEYKKFISTLLRNLRHDAVSGWLLLSSFFYKRKQYKLALYILQYSLSKCTSEKMQRFRELSHMYCELINLSLFRQMTTVQLLKYLLVDHAVFSVNSTLIPTELQVEVRLERIGIPPLVYAHFLRFLCHYHLNKPQQCRDSIRDLKLTVVENSFIAKPIEQASSYRILGIAFQLTGDKESAKQAFTQSIGLQLDPVKNSSYSRLSLINSM</sequence>
<evidence type="ECO:0000313" key="1">
    <source>
        <dbReference type="EMBL" id="CAC5391239.1"/>
    </source>
</evidence>
<accession>A0A6J8C877</accession>
<proteinExistence type="predicted"/>